<sequence length="140" mass="16072">MQRRRTKGWRMPENTVYVGRGSKWGNPFKLSTYSALAREPAIHNPDKPWEYEGRISAAGTRHDFFHADGTITPVTVRAMTLDEIVLCYRAYIMGGEWPCDWRRHSQVEQVREALAGKNLACWCPLDQPCHADVLLELANQ</sequence>
<dbReference type="RefSeq" id="YP_010655781.1">
    <property type="nucleotide sequence ID" value="NC_070831.1"/>
</dbReference>
<name>A0A3G2KIS0_9CAUD</name>
<dbReference type="Proteomes" id="UP000269345">
    <property type="component" value="Segment"/>
</dbReference>
<evidence type="ECO:0000313" key="3">
    <source>
        <dbReference type="Proteomes" id="UP000269345"/>
    </source>
</evidence>
<dbReference type="Pfam" id="PF14216">
    <property type="entry name" value="DUF4326"/>
    <property type="match status" value="1"/>
</dbReference>
<proteinExistence type="predicted"/>
<dbReference type="EMBL" id="MH834625">
    <property type="protein sequence ID" value="AYN58886.1"/>
    <property type="molecule type" value="Genomic_DNA"/>
</dbReference>
<reference evidence="2 3" key="1">
    <citation type="submission" date="2018-09" db="EMBL/GenBank/DDBJ databases">
        <authorList>
            <person name="Rimple P.A."/>
            <person name="Stoner T.H."/>
            <person name="Garlena R.A."/>
            <person name="Russell D.A."/>
            <person name="Pope W.H."/>
            <person name="Jacobs-Sera D."/>
            <person name="Hatfull G.F."/>
        </authorList>
    </citation>
    <scope>NUCLEOTIDE SEQUENCE [LARGE SCALE GENOMIC DNA]</scope>
</reference>
<protein>
    <recommendedName>
        <fullName evidence="1">DUF4326 domain-containing protein</fullName>
    </recommendedName>
</protein>
<organism evidence="2 3">
    <name type="scientific">Arthrobacter phage Richie</name>
    <dbReference type="NCBI Taxonomy" id="2419967"/>
    <lineage>
        <taxon>Viruses</taxon>
        <taxon>Duplodnaviria</taxon>
        <taxon>Heunggongvirae</taxon>
        <taxon>Uroviricota</taxon>
        <taxon>Caudoviricetes</taxon>
        <taxon>Richievirus</taxon>
        <taxon>Richievirus richie</taxon>
    </lineage>
</organism>
<dbReference type="InterPro" id="IPR025475">
    <property type="entry name" value="DUF4326"/>
</dbReference>
<dbReference type="GeneID" id="77931649"/>
<keyword evidence="3" id="KW-1185">Reference proteome</keyword>
<evidence type="ECO:0000313" key="2">
    <source>
        <dbReference type="EMBL" id="AYN58886.1"/>
    </source>
</evidence>
<gene>
    <name evidence="2" type="primary">60</name>
    <name evidence="2" type="ORF">PBI_RICHIE_60</name>
</gene>
<dbReference type="KEGG" id="vg:77931649"/>
<evidence type="ECO:0000259" key="1">
    <source>
        <dbReference type="Pfam" id="PF14216"/>
    </source>
</evidence>
<feature type="domain" description="DUF4326" evidence="1">
    <location>
        <begin position="5"/>
        <end position="136"/>
    </location>
</feature>
<accession>A0A3G2KIS0</accession>